<evidence type="ECO:0000313" key="1">
    <source>
        <dbReference type="EMBL" id="KAF2669335.1"/>
    </source>
</evidence>
<gene>
    <name evidence="1" type="ORF">BT63DRAFT_470862</name>
</gene>
<keyword evidence="2" id="KW-1185">Reference proteome</keyword>
<sequence>MDQYDLFPAEVSPPFSNCLTNLRSMALLQDEIDTLAQKHQMDIPKSQAGCTRPNINLICAALEYEILPLLEPYNRNIPWVADPLEAMPNYVENISDATAMNHMCATRDALDRSGYSQSIDGREDLKYEENRQICEQQARASAAAVEVQWIQIKQVMMHILDGKRREKHMNKDSYIL</sequence>
<dbReference type="EMBL" id="MU004235">
    <property type="protein sequence ID" value="KAF2669335.1"/>
    <property type="molecule type" value="Genomic_DNA"/>
</dbReference>
<name>A0A6A6UAR2_9PEZI</name>
<organism evidence="1 2">
    <name type="scientific">Microthyrium microscopicum</name>
    <dbReference type="NCBI Taxonomy" id="703497"/>
    <lineage>
        <taxon>Eukaryota</taxon>
        <taxon>Fungi</taxon>
        <taxon>Dikarya</taxon>
        <taxon>Ascomycota</taxon>
        <taxon>Pezizomycotina</taxon>
        <taxon>Dothideomycetes</taxon>
        <taxon>Dothideomycetes incertae sedis</taxon>
        <taxon>Microthyriales</taxon>
        <taxon>Microthyriaceae</taxon>
        <taxon>Microthyrium</taxon>
    </lineage>
</organism>
<evidence type="ECO:0000313" key="2">
    <source>
        <dbReference type="Proteomes" id="UP000799302"/>
    </source>
</evidence>
<accession>A0A6A6UAR2</accession>
<reference evidence="1" key="1">
    <citation type="journal article" date="2020" name="Stud. Mycol.">
        <title>101 Dothideomycetes genomes: a test case for predicting lifestyles and emergence of pathogens.</title>
        <authorList>
            <person name="Haridas S."/>
            <person name="Albert R."/>
            <person name="Binder M."/>
            <person name="Bloem J."/>
            <person name="Labutti K."/>
            <person name="Salamov A."/>
            <person name="Andreopoulos B."/>
            <person name="Baker S."/>
            <person name="Barry K."/>
            <person name="Bills G."/>
            <person name="Bluhm B."/>
            <person name="Cannon C."/>
            <person name="Castanera R."/>
            <person name="Culley D."/>
            <person name="Daum C."/>
            <person name="Ezra D."/>
            <person name="Gonzalez J."/>
            <person name="Henrissat B."/>
            <person name="Kuo A."/>
            <person name="Liang C."/>
            <person name="Lipzen A."/>
            <person name="Lutzoni F."/>
            <person name="Magnuson J."/>
            <person name="Mondo S."/>
            <person name="Nolan M."/>
            <person name="Ohm R."/>
            <person name="Pangilinan J."/>
            <person name="Park H.-J."/>
            <person name="Ramirez L."/>
            <person name="Alfaro M."/>
            <person name="Sun H."/>
            <person name="Tritt A."/>
            <person name="Yoshinaga Y."/>
            <person name="Zwiers L.-H."/>
            <person name="Turgeon B."/>
            <person name="Goodwin S."/>
            <person name="Spatafora J."/>
            <person name="Crous P."/>
            <person name="Grigoriev I."/>
        </authorList>
    </citation>
    <scope>NUCLEOTIDE SEQUENCE</scope>
    <source>
        <strain evidence="1">CBS 115976</strain>
    </source>
</reference>
<proteinExistence type="predicted"/>
<protein>
    <submittedName>
        <fullName evidence="1">Uncharacterized protein</fullName>
    </submittedName>
</protein>
<dbReference type="Proteomes" id="UP000799302">
    <property type="component" value="Unassembled WGS sequence"/>
</dbReference>
<dbReference type="AlphaFoldDB" id="A0A6A6UAR2"/>